<evidence type="ECO:0008006" key="3">
    <source>
        <dbReference type="Google" id="ProtNLM"/>
    </source>
</evidence>
<organism evidence="1 2">
    <name type="scientific">[Phormidium ambiguum] IAM M-71</name>
    <dbReference type="NCBI Taxonomy" id="454136"/>
    <lineage>
        <taxon>Bacteria</taxon>
        <taxon>Bacillati</taxon>
        <taxon>Cyanobacteriota</taxon>
        <taxon>Cyanophyceae</taxon>
        <taxon>Oscillatoriophycideae</taxon>
        <taxon>Aerosakkonematales</taxon>
        <taxon>Aerosakkonemataceae</taxon>
        <taxon>Floridanema</taxon>
    </lineage>
</organism>
<dbReference type="RefSeq" id="WP_073596128.1">
    <property type="nucleotide sequence ID" value="NZ_MRCE01000033.1"/>
</dbReference>
<proteinExistence type="predicted"/>
<name>A0A1U7I9E4_9CYAN</name>
<dbReference type="Proteomes" id="UP000185860">
    <property type="component" value="Unassembled WGS sequence"/>
</dbReference>
<comment type="caution">
    <text evidence="1">The sequence shown here is derived from an EMBL/GenBank/DDBJ whole genome shotgun (WGS) entry which is preliminary data.</text>
</comment>
<reference evidence="1 2" key="1">
    <citation type="submission" date="2016-11" db="EMBL/GenBank/DDBJ databases">
        <title>Draft Genome Sequences of Nine Cyanobacterial Strains from Diverse Habitats.</title>
        <authorList>
            <person name="Zhu T."/>
            <person name="Hou S."/>
            <person name="Lu X."/>
            <person name="Hess W.R."/>
        </authorList>
    </citation>
    <scope>NUCLEOTIDE SEQUENCE [LARGE SCALE GENOMIC DNA]</scope>
    <source>
        <strain evidence="1 2">IAM M-71</strain>
    </source>
</reference>
<dbReference type="OrthoDB" id="515032at2"/>
<evidence type="ECO:0000313" key="1">
    <source>
        <dbReference type="EMBL" id="OKH33072.1"/>
    </source>
</evidence>
<gene>
    <name evidence="1" type="ORF">NIES2119_24525</name>
</gene>
<evidence type="ECO:0000313" key="2">
    <source>
        <dbReference type="Proteomes" id="UP000185860"/>
    </source>
</evidence>
<dbReference type="Pfam" id="PF14105">
    <property type="entry name" value="DUF4278"/>
    <property type="match status" value="1"/>
</dbReference>
<sequence length="137" mass="15800">MEFSYRGVKYEKDLPSIEMTESEIGGMYRGQAWSYRYPRHIPVPHVTPHLKYRGVNYCANPRATAEACYAAPSADRIDSPVGSDSAKCPEFAQQLEETHYQNICRRLEHRLQVARKNGDRNLVEMLEAERELIGDYC</sequence>
<protein>
    <recommendedName>
        <fullName evidence="3">DUF4278 domain-containing protein</fullName>
    </recommendedName>
</protein>
<accession>A0A1U7I9E4</accession>
<dbReference type="AlphaFoldDB" id="A0A1U7I9E4"/>
<dbReference type="InterPro" id="IPR025458">
    <property type="entry name" value="DUF4278"/>
</dbReference>
<dbReference type="EMBL" id="MRCE01000033">
    <property type="protein sequence ID" value="OKH33072.1"/>
    <property type="molecule type" value="Genomic_DNA"/>
</dbReference>
<dbReference type="STRING" id="454136.NIES2119_24525"/>